<evidence type="ECO:0000313" key="3">
    <source>
        <dbReference type="Proteomes" id="UP000475117"/>
    </source>
</evidence>
<keyword evidence="2" id="KW-0645">Protease</keyword>
<dbReference type="RefSeq" id="WP_164361709.1">
    <property type="nucleotide sequence ID" value="NZ_CP066776.1"/>
</dbReference>
<dbReference type="Pfam" id="PF02517">
    <property type="entry name" value="Rce1-like"/>
    <property type="match status" value="1"/>
</dbReference>
<dbReference type="GO" id="GO:0006508">
    <property type="term" value="P:proteolysis"/>
    <property type="evidence" value="ECO:0007669"/>
    <property type="project" value="UniProtKB-KW"/>
</dbReference>
<dbReference type="GO" id="GO:0004175">
    <property type="term" value="F:endopeptidase activity"/>
    <property type="evidence" value="ECO:0007669"/>
    <property type="project" value="UniProtKB-ARBA"/>
</dbReference>
<keyword evidence="3" id="KW-1185">Reference proteome</keyword>
<reference evidence="2 3" key="1">
    <citation type="submission" date="2020-12" db="EMBL/GenBank/DDBJ databases">
        <title>Sulforoseuscoccus oceanibium gen. nov., sp. nov., a representative of the phylum Verrucomicrobia with special cytoplasmic membrane, and proposal of Sulforoseuscoccusaceae fam. nov.</title>
        <authorList>
            <person name="Xi F."/>
        </authorList>
    </citation>
    <scope>NUCLEOTIDE SEQUENCE [LARGE SCALE GENOMIC DNA]</scope>
    <source>
        <strain evidence="2 3">T37</strain>
    </source>
</reference>
<dbReference type="GO" id="GO:0080120">
    <property type="term" value="P:CAAX-box protein maturation"/>
    <property type="evidence" value="ECO:0007669"/>
    <property type="project" value="UniProtKB-ARBA"/>
</dbReference>
<evidence type="ECO:0000259" key="1">
    <source>
        <dbReference type="Pfam" id="PF02517"/>
    </source>
</evidence>
<organism evidence="2 3">
    <name type="scientific">Sulfuriroseicoccus oceanibius</name>
    <dbReference type="NCBI Taxonomy" id="2707525"/>
    <lineage>
        <taxon>Bacteria</taxon>
        <taxon>Pseudomonadati</taxon>
        <taxon>Verrucomicrobiota</taxon>
        <taxon>Verrucomicrobiia</taxon>
        <taxon>Verrucomicrobiales</taxon>
        <taxon>Verrucomicrobiaceae</taxon>
        <taxon>Sulfuriroseicoccus</taxon>
    </lineage>
</organism>
<gene>
    <name evidence="2" type="ORF">G3M56_007605</name>
</gene>
<evidence type="ECO:0000313" key="2">
    <source>
        <dbReference type="EMBL" id="QQL43770.1"/>
    </source>
</evidence>
<keyword evidence="2" id="KW-0378">Hydrolase</keyword>
<dbReference type="KEGG" id="soa:G3M56_007605"/>
<dbReference type="EMBL" id="CP066776">
    <property type="protein sequence ID" value="QQL43770.1"/>
    <property type="molecule type" value="Genomic_DNA"/>
</dbReference>
<dbReference type="InterPro" id="IPR003675">
    <property type="entry name" value="Rce1/LyrA-like_dom"/>
</dbReference>
<accession>A0A6B3L8D3</accession>
<name>A0A6B3L8D3_9BACT</name>
<protein>
    <submittedName>
        <fullName evidence="2">CAAX prenyl protease-related protein</fullName>
    </submittedName>
</protein>
<dbReference type="InterPro" id="IPR014346">
    <property type="entry name" value="Prenyl_protease-related"/>
</dbReference>
<dbReference type="Proteomes" id="UP000475117">
    <property type="component" value="Chromosome"/>
</dbReference>
<proteinExistence type="predicted"/>
<dbReference type="AlphaFoldDB" id="A0A6B3L8D3"/>
<feature type="domain" description="CAAX prenyl protease 2/Lysostaphin resistance protein A-like" evidence="1">
    <location>
        <begin position="139"/>
        <end position="236"/>
    </location>
</feature>
<dbReference type="NCBIfam" id="TIGR03008">
    <property type="entry name" value="pepcterm_CAAX"/>
    <property type="match status" value="1"/>
</dbReference>
<sequence length="250" mass="28719">MGTPALKRMMRQPATAYIGPMVVFQLLLALVPLFAHKHPSAPWYVQMPQHWIYPLQTVLCGAMIAVWWKHYEWTNTTWRNVLLGLICGVVGIALWIAPTEIYYRLTAAGAEIPEWWEYLGVREREDGFDPYLVEWSGWAIALRLIRMTIVVAFVEEFLWRGFLMRYLVDMDKPFTSTPFGTHNWRVFGIVTFFVVIVHQPADYFVAALWGALVYWVAVKTKSLAACVAMHAVANLVLGVYILQTGHNGLW</sequence>